<dbReference type="EMBL" id="BGPR01000806">
    <property type="protein sequence ID" value="GBM36227.1"/>
    <property type="molecule type" value="Genomic_DNA"/>
</dbReference>
<dbReference type="InterPro" id="IPR032466">
    <property type="entry name" value="Metal_Hydrolase"/>
</dbReference>
<keyword evidence="2" id="KW-0378">Hydrolase</keyword>
<dbReference type="OrthoDB" id="6422451at2759"/>
<dbReference type="Gene3D" id="3.20.20.140">
    <property type="entry name" value="Metal-dependent hydrolases"/>
    <property type="match status" value="1"/>
</dbReference>
<dbReference type="PROSITE" id="PS01137">
    <property type="entry name" value="TATD_1"/>
    <property type="match status" value="1"/>
</dbReference>
<dbReference type="InterPro" id="IPR001130">
    <property type="entry name" value="TatD-like"/>
</dbReference>
<dbReference type="PANTHER" id="PTHR46363:SF1">
    <property type="entry name" value="DEOXYRIBONUCLEASE TATDN2-RELATED"/>
    <property type="match status" value="1"/>
</dbReference>
<evidence type="ECO:0000256" key="2">
    <source>
        <dbReference type="ARBA" id="ARBA00022801"/>
    </source>
</evidence>
<keyword evidence="4" id="KW-1185">Reference proteome</keyword>
<comment type="similarity">
    <text evidence="1">Belongs to the metallo-dependent hydrolases superfamily. TatD-type hydrolase family.</text>
</comment>
<protein>
    <submittedName>
        <fullName evidence="3">Deoxyribonuclease TATDN2</fullName>
    </submittedName>
</protein>
<evidence type="ECO:0000313" key="3">
    <source>
        <dbReference type="EMBL" id="GBM36227.1"/>
    </source>
</evidence>
<evidence type="ECO:0000256" key="1">
    <source>
        <dbReference type="ARBA" id="ARBA00009275"/>
    </source>
</evidence>
<dbReference type="GO" id="GO:0016788">
    <property type="term" value="F:hydrolase activity, acting on ester bonds"/>
    <property type="evidence" value="ECO:0007669"/>
    <property type="project" value="InterPro"/>
</dbReference>
<dbReference type="Proteomes" id="UP000499080">
    <property type="component" value="Unassembled WGS sequence"/>
</dbReference>
<evidence type="ECO:0000313" key="4">
    <source>
        <dbReference type="Proteomes" id="UP000499080"/>
    </source>
</evidence>
<dbReference type="InterPro" id="IPR018228">
    <property type="entry name" value="DNase_TatD-rel_CS"/>
</dbReference>
<dbReference type="PANTHER" id="PTHR46363">
    <property type="entry name" value="DEOXYRIBONUCLEASE TATDN2-RELATED"/>
    <property type="match status" value="1"/>
</dbReference>
<proteinExistence type="inferred from homology"/>
<sequence length="395" mass="46225">MVNTHFYLKYFHSWNAEDVSISCERGNCTRKETCRNHGAKSPFIQFRSSPRFKGSHSINNLSCLGNGLSLKLSELLNPYSRNKRCYCFEILQHLEYTKGFNKPKRLPSKNHLPTHSAFLSVTLKSKSPFIDSHCHLDFLFQRQKFSGTYAEYQVKHKNTYPPNYQGCVAVFCKPSTFSKKSEWNQYLEEENVWGAFGCHPHNAEDYDDSVEEALICALSHPQVRALGEIGLDYSDRNRCRKEVQHQVFRRQLKIAYASQLSLIIHCREADEDCIKILQEFLPEDYAFHLHCFTENWNWAQKWMEAFPRVYIGITNLVTYSSAKPTHEVVKNIPLNHLLLETDAPYFLPRKISKRIRWSHPGMAIYVAAQIAALRNITLEEVLYWTYENTRKMYKI</sequence>
<organism evidence="3 4">
    <name type="scientific">Araneus ventricosus</name>
    <name type="common">Orbweaver spider</name>
    <name type="synonym">Epeira ventricosa</name>
    <dbReference type="NCBI Taxonomy" id="182803"/>
    <lineage>
        <taxon>Eukaryota</taxon>
        <taxon>Metazoa</taxon>
        <taxon>Ecdysozoa</taxon>
        <taxon>Arthropoda</taxon>
        <taxon>Chelicerata</taxon>
        <taxon>Arachnida</taxon>
        <taxon>Araneae</taxon>
        <taxon>Araneomorphae</taxon>
        <taxon>Entelegynae</taxon>
        <taxon>Araneoidea</taxon>
        <taxon>Araneidae</taxon>
        <taxon>Araneus</taxon>
    </lineage>
</organism>
<comment type="caution">
    <text evidence="3">The sequence shown here is derived from an EMBL/GenBank/DDBJ whole genome shotgun (WGS) entry which is preliminary data.</text>
</comment>
<reference evidence="3 4" key="1">
    <citation type="journal article" date="2019" name="Sci. Rep.">
        <title>Orb-weaving spider Araneus ventricosus genome elucidates the spidroin gene catalogue.</title>
        <authorList>
            <person name="Kono N."/>
            <person name="Nakamura H."/>
            <person name="Ohtoshi R."/>
            <person name="Moran D.A.P."/>
            <person name="Shinohara A."/>
            <person name="Yoshida Y."/>
            <person name="Fujiwara M."/>
            <person name="Mori M."/>
            <person name="Tomita M."/>
            <person name="Arakawa K."/>
        </authorList>
    </citation>
    <scope>NUCLEOTIDE SEQUENCE [LARGE SCALE GENOMIC DNA]</scope>
</reference>
<accession>A0A4Y2F5Y7</accession>
<dbReference type="PROSITE" id="PS01091">
    <property type="entry name" value="TATD_3"/>
    <property type="match status" value="1"/>
</dbReference>
<dbReference type="FunFam" id="3.20.20.140:FF:000027">
    <property type="entry name" value="putative deoxyribonuclease TATDN2"/>
    <property type="match status" value="1"/>
</dbReference>
<dbReference type="SUPFAM" id="SSF51556">
    <property type="entry name" value="Metallo-dependent hydrolases"/>
    <property type="match status" value="1"/>
</dbReference>
<gene>
    <name evidence="3" type="primary">TATDN2_4</name>
    <name evidence="3" type="ORF">AVEN_97589_1</name>
</gene>
<dbReference type="Pfam" id="PF01026">
    <property type="entry name" value="TatD_DNase"/>
    <property type="match status" value="1"/>
</dbReference>
<dbReference type="CDD" id="cd01310">
    <property type="entry name" value="TatD_DNAse"/>
    <property type="match status" value="1"/>
</dbReference>
<name>A0A4Y2F5Y7_ARAVE</name>
<dbReference type="AlphaFoldDB" id="A0A4Y2F5Y7"/>